<dbReference type="InterPro" id="IPR021858">
    <property type="entry name" value="Fun_TF"/>
</dbReference>
<accession>A0A8K0RRJ0</accession>
<dbReference type="InterPro" id="IPR036864">
    <property type="entry name" value="Zn2-C6_fun-type_DNA-bd_sf"/>
</dbReference>
<evidence type="ECO:0000256" key="1">
    <source>
        <dbReference type="ARBA" id="ARBA00004123"/>
    </source>
</evidence>
<reference evidence="4" key="1">
    <citation type="journal article" date="2021" name="Nat. Commun.">
        <title>Genetic determinants of endophytism in the Arabidopsis root mycobiome.</title>
        <authorList>
            <person name="Mesny F."/>
            <person name="Miyauchi S."/>
            <person name="Thiergart T."/>
            <person name="Pickel B."/>
            <person name="Atanasova L."/>
            <person name="Karlsson M."/>
            <person name="Huettel B."/>
            <person name="Barry K.W."/>
            <person name="Haridas S."/>
            <person name="Chen C."/>
            <person name="Bauer D."/>
            <person name="Andreopoulos W."/>
            <person name="Pangilinan J."/>
            <person name="LaButti K."/>
            <person name="Riley R."/>
            <person name="Lipzen A."/>
            <person name="Clum A."/>
            <person name="Drula E."/>
            <person name="Henrissat B."/>
            <person name="Kohler A."/>
            <person name="Grigoriev I.V."/>
            <person name="Martin F.M."/>
            <person name="Hacquard S."/>
        </authorList>
    </citation>
    <scope>NUCLEOTIDE SEQUENCE</scope>
    <source>
        <strain evidence="4">MPI-SDFR-AT-0068</strain>
    </source>
</reference>
<dbReference type="Gene3D" id="4.10.240.10">
    <property type="entry name" value="Zn(2)-C6 fungal-type DNA-binding domain"/>
    <property type="match status" value="1"/>
</dbReference>
<dbReference type="GO" id="GO:0045944">
    <property type="term" value="P:positive regulation of transcription by RNA polymerase II"/>
    <property type="evidence" value="ECO:0007669"/>
    <property type="project" value="TreeGrafter"/>
</dbReference>
<proteinExistence type="predicted"/>
<evidence type="ECO:0000313" key="5">
    <source>
        <dbReference type="Proteomes" id="UP000813427"/>
    </source>
</evidence>
<keyword evidence="2" id="KW-0539">Nucleus</keyword>
<dbReference type="AlphaFoldDB" id="A0A8K0RRJ0"/>
<comment type="caution">
    <text evidence="4">The sequence shown here is derived from an EMBL/GenBank/DDBJ whole genome shotgun (WGS) entry which is preliminary data.</text>
</comment>
<organism evidence="4 5">
    <name type="scientific">Fusarium tricinctum</name>
    <dbReference type="NCBI Taxonomy" id="61284"/>
    <lineage>
        <taxon>Eukaryota</taxon>
        <taxon>Fungi</taxon>
        <taxon>Dikarya</taxon>
        <taxon>Ascomycota</taxon>
        <taxon>Pezizomycotina</taxon>
        <taxon>Sordariomycetes</taxon>
        <taxon>Hypocreomycetidae</taxon>
        <taxon>Hypocreales</taxon>
        <taxon>Nectriaceae</taxon>
        <taxon>Fusarium</taxon>
        <taxon>Fusarium tricinctum species complex</taxon>
    </lineage>
</organism>
<sequence length="657" mass="74112">MAAQIPPRAMTFTGCWTCKSRKVRCDKRPIACQNCEKRGVLCGGYGIRLQWVSDPITECRESQKVQGRMSMKLDQNSQVYAPEEIDNFLLRLDENAENSLLSRHGPFSTFAATRNSHLHENSPSTLPGSSSSATVISSQLEVPIETPLSLTPPDNCPSSALEIELLPLDTTLPWSPFFSNFESLPMNPYLTTDVSLGDGLLSEQLSAGPIPLGDHQEQSTSDTAMTLAQINYDILPTITSSLFQDSEIDALVGHYHIHVAGLIISVDHSENPYRRLYLSTAIEGILNRESCITTSKEMAYNALYQSLLASAAYHRWYCDQTQTRYREIAARYRYQAMQSLQNAVQEAAPEANYQVLMITILSFITIGVLSGDGDEFRIHIEAASRLRNSRKNWKLLSRQSKQINEISAFLDLLSRTMSFRPSLLPWTGQIDRLATAEDKIIQSSGCYEYVYGITPTIAAALSKTCRLAEHLVYLHQNNQDDINIPDGILEACEELGNTLQSWQFEREDITSIPRSDVLGFSILTHQAKAWHAAALVYYCTRIQGAEPIDLIRETDAVMEHLLTAEEMKSKAGTIKQKQHLAPITWPGFIASCNILKDRRDAWKEWWQHMLAYKIGNIEKQWDIMQKIWEKLDEMEQLGIEMDWTVAFESLGTNILPT</sequence>
<dbReference type="GO" id="GO:0000981">
    <property type="term" value="F:DNA-binding transcription factor activity, RNA polymerase II-specific"/>
    <property type="evidence" value="ECO:0007669"/>
    <property type="project" value="InterPro"/>
</dbReference>
<dbReference type="InterPro" id="IPR001138">
    <property type="entry name" value="Zn2Cys6_DnaBD"/>
</dbReference>
<dbReference type="CDD" id="cd00067">
    <property type="entry name" value="GAL4"/>
    <property type="match status" value="1"/>
</dbReference>
<dbReference type="PROSITE" id="PS50048">
    <property type="entry name" value="ZN2_CY6_FUNGAL_2"/>
    <property type="match status" value="1"/>
</dbReference>
<evidence type="ECO:0000256" key="2">
    <source>
        <dbReference type="ARBA" id="ARBA00023242"/>
    </source>
</evidence>
<dbReference type="EMBL" id="JAGPXF010000007">
    <property type="protein sequence ID" value="KAH7236639.1"/>
    <property type="molecule type" value="Genomic_DNA"/>
</dbReference>
<dbReference type="OrthoDB" id="3477330at2759"/>
<protein>
    <submittedName>
        <fullName evidence="4">Fungal-specific transcription factor domain-containing protein</fullName>
    </submittedName>
</protein>
<dbReference type="PANTHER" id="PTHR37534">
    <property type="entry name" value="TRANSCRIPTIONAL ACTIVATOR PROTEIN UGA3"/>
    <property type="match status" value="1"/>
</dbReference>
<dbReference type="SMART" id="SM00066">
    <property type="entry name" value="GAL4"/>
    <property type="match status" value="1"/>
</dbReference>
<comment type="subcellular location">
    <subcellularLocation>
        <location evidence="1">Nucleus</location>
    </subcellularLocation>
</comment>
<dbReference type="Proteomes" id="UP000813427">
    <property type="component" value="Unassembled WGS sequence"/>
</dbReference>
<evidence type="ECO:0000259" key="3">
    <source>
        <dbReference type="PROSITE" id="PS50048"/>
    </source>
</evidence>
<dbReference type="GO" id="GO:0008270">
    <property type="term" value="F:zinc ion binding"/>
    <property type="evidence" value="ECO:0007669"/>
    <property type="project" value="InterPro"/>
</dbReference>
<dbReference type="Pfam" id="PF11951">
    <property type="entry name" value="Fungal_trans_2"/>
    <property type="match status" value="1"/>
</dbReference>
<name>A0A8K0RRJ0_9HYPO</name>
<dbReference type="GO" id="GO:0000976">
    <property type="term" value="F:transcription cis-regulatory region binding"/>
    <property type="evidence" value="ECO:0007669"/>
    <property type="project" value="TreeGrafter"/>
</dbReference>
<evidence type="ECO:0000313" key="4">
    <source>
        <dbReference type="EMBL" id="KAH7236639.1"/>
    </source>
</evidence>
<dbReference type="PANTHER" id="PTHR37534:SF43">
    <property type="entry name" value="FINGER DOMAIN PROTEIN, PUTATIVE (AFU_ORTHOLOGUE AFUA_1G01850)-RELATED"/>
    <property type="match status" value="1"/>
</dbReference>
<dbReference type="GO" id="GO:0005634">
    <property type="term" value="C:nucleus"/>
    <property type="evidence" value="ECO:0007669"/>
    <property type="project" value="UniProtKB-SubCell"/>
</dbReference>
<gene>
    <name evidence="4" type="ORF">BKA59DRAFT_487277</name>
</gene>
<dbReference type="PROSITE" id="PS00463">
    <property type="entry name" value="ZN2_CY6_FUNGAL_1"/>
    <property type="match status" value="1"/>
</dbReference>
<keyword evidence="5" id="KW-1185">Reference proteome</keyword>
<feature type="domain" description="Zn(2)-C6 fungal-type" evidence="3">
    <location>
        <begin position="14"/>
        <end position="42"/>
    </location>
</feature>
<dbReference type="Pfam" id="PF00172">
    <property type="entry name" value="Zn_clus"/>
    <property type="match status" value="1"/>
</dbReference>
<dbReference type="SUPFAM" id="SSF57701">
    <property type="entry name" value="Zn2/Cys6 DNA-binding domain"/>
    <property type="match status" value="1"/>
</dbReference>